<sequence>MRDLGSGRPNQGRRRSSNAKGRRLACQQPMRAIPIPQELEFSEQTSNPQEGLLFEDGSPEIKNFQTQSWSSPHSSTVHLTTNKNRPKSQSNHTRQQPLESLWQKVNFKY</sequence>
<feature type="region of interest" description="Disordered" evidence="1">
    <location>
        <begin position="38"/>
        <end position="109"/>
    </location>
</feature>
<evidence type="ECO:0000256" key="1">
    <source>
        <dbReference type="SAM" id="MobiDB-lite"/>
    </source>
</evidence>
<reference evidence="2 3" key="1">
    <citation type="submission" date="2018-04" db="EMBL/GenBank/DDBJ databases">
        <authorList>
            <person name="Vogel A."/>
        </authorList>
    </citation>
    <scope>NUCLEOTIDE SEQUENCE [LARGE SCALE GENOMIC DNA]</scope>
</reference>
<dbReference type="Proteomes" id="UP000595140">
    <property type="component" value="Unassembled WGS sequence"/>
</dbReference>
<evidence type="ECO:0000313" key="2">
    <source>
        <dbReference type="EMBL" id="VFQ91181.1"/>
    </source>
</evidence>
<name>A0A484MQG9_9ASTE</name>
<accession>A0A484MQG9</accession>
<keyword evidence="3" id="KW-1185">Reference proteome</keyword>
<feature type="compositionally biased region" description="Basic residues" evidence="1">
    <location>
        <begin position="11"/>
        <end position="23"/>
    </location>
</feature>
<organism evidence="2 3">
    <name type="scientific">Cuscuta campestris</name>
    <dbReference type="NCBI Taxonomy" id="132261"/>
    <lineage>
        <taxon>Eukaryota</taxon>
        <taxon>Viridiplantae</taxon>
        <taxon>Streptophyta</taxon>
        <taxon>Embryophyta</taxon>
        <taxon>Tracheophyta</taxon>
        <taxon>Spermatophyta</taxon>
        <taxon>Magnoliopsida</taxon>
        <taxon>eudicotyledons</taxon>
        <taxon>Gunneridae</taxon>
        <taxon>Pentapetalae</taxon>
        <taxon>asterids</taxon>
        <taxon>lamiids</taxon>
        <taxon>Solanales</taxon>
        <taxon>Convolvulaceae</taxon>
        <taxon>Cuscuteae</taxon>
        <taxon>Cuscuta</taxon>
        <taxon>Cuscuta subgen. Grammica</taxon>
        <taxon>Cuscuta sect. Cleistogrammica</taxon>
    </lineage>
</organism>
<protein>
    <submittedName>
        <fullName evidence="2">Uncharacterized protein</fullName>
    </submittedName>
</protein>
<feature type="region of interest" description="Disordered" evidence="1">
    <location>
        <begin position="1"/>
        <end position="25"/>
    </location>
</feature>
<proteinExistence type="predicted"/>
<gene>
    <name evidence="2" type="ORF">CCAM_LOCUS32957</name>
</gene>
<feature type="compositionally biased region" description="Polar residues" evidence="1">
    <location>
        <begin position="63"/>
        <end position="98"/>
    </location>
</feature>
<dbReference type="EMBL" id="OOIL02004257">
    <property type="protein sequence ID" value="VFQ91181.1"/>
    <property type="molecule type" value="Genomic_DNA"/>
</dbReference>
<dbReference type="AlphaFoldDB" id="A0A484MQG9"/>
<evidence type="ECO:0000313" key="3">
    <source>
        <dbReference type="Proteomes" id="UP000595140"/>
    </source>
</evidence>